<gene>
    <name evidence="2" type="ORF">CIMG_10937</name>
</gene>
<dbReference type="KEGG" id="cim:CIMG_10937"/>
<sequence length="212" mass="23639">MNPYQDTCANSDIRYDLFNIGVPDMSWINEALEAMSEADRNETRTYQSLDGASEPSPEGNPTPINTPNEDTTFQGYWQGIDPSLAYNKTSIDSLNENTTPQSYGDGIDPSCESNLGPVDVLNRGITSQGYGHTISPVPTHEPATASFPNEDTVQQDYGHAFDSYLTSNPESEVPVRRINLPNRCLPVPNQNQRQGHNKFPLFNIHGPGYWWR</sequence>
<name>A0A0D8JSR4_COCIM</name>
<evidence type="ECO:0000313" key="3">
    <source>
        <dbReference type="Proteomes" id="UP000001261"/>
    </source>
</evidence>
<organism evidence="2 3">
    <name type="scientific">Coccidioides immitis (strain RS)</name>
    <name type="common">Valley fever fungus</name>
    <dbReference type="NCBI Taxonomy" id="246410"/>
    <lineage>
        <taxon>Eukaryota</taxon>
        <taxon>Fungi</taxon>
        <taxon>Dikarya</taxon>
        <taxon>Ascomycota</taxon>
        <taxon>Pezizomycotina</taxon>
        <taxon>Eurotiomycetes</taxon>
        <taxon>Eurotiomycetidae</taxon>
        <taxon>Onygenales</taxon>
        <taxon>Onygenaceae</taxon>
        <taxon>Coccidioides</taxon>
    </lineage>
</organism>
<reference evidence="3" key="1">
    <citation type="journal article" date="2009" name="Genome Res.">
        <title>Comparative genomic analyses of the human fungal pathogens Coccidioides and their relatives.</title>
        <authorList>
            <person name="Sharpton T.J."/>
            <person name="Stajich J.E."/>
            <person name="Rounsley S.D."/>
            <person name="Gardner M.J."/>
            <person name="Wortman J.R."/>
            <person name="Jordar V.S."/>
            <person name="Maiti R."/>
            <person name="Kodira C.D."/>
            <person name="Neafsey D.E."/>
            <person name="Zeng Q."/>
            <person name="Hung C.-Y."/>
            <person name="McMahan C."/>
            <person name="Muszewska A."/>
            <person name="Grynberg M."/>
            <person name="Mandel M.A."/>
            <person name="Kellner E.M."/>
            <person name="Barker B.M."/>
            <person name="Galgiani J.N."/>
            <person name="Orbach M.J."/>
            <person name="Kirkland T.N."/>
            <person name="Cole G.T."/>
            <person name="Henn M.R."/>
            <person name="Birren B.W."/>
            <person name="Taylor J.W."/>
        </authorList>
    </citation>
    <scope>NUCLEOTIDE SEQUENCE [LARGE SCALE GENOMIC DNA]</scope>
    <source>
        <strain evidence="3">RS</strain>
    </source>
</reference>
<evidence type="ECO:0000256" key="1">
    <source>
        <dbReference type="SAM" id="MobiDB-lite"/>
    </source>
</evidence>
<dbReference type="VEuPathDB" id="FungiDB:CIMG_10937"/>
<dbReference type="GeneID" id="24163491"/>
<feature type="region of interest" description="Disordered" evidence="1">
    <location>
        <begin position="38"/>
        <end position="76"/>
    </location>
</feature>
<evidence type="ECO:0000313" key="2">
    <source>
        <dbReference type="EMBL" id="KJF60021.1"/>
    </source>
</evidence>
<proteinExistence type="predicted"/>
<accession>A0A0D8JSR4</accession>
<dbReference type="AlphaFoldDB" id="A0A0D8JSR4"/>
<dbReference type="RefSeq" id="XP_012214375.1">
    <property type="nucleotide sequence ID" value="XM_012358952.1"/>
</dbReference>
<reference evidence="3" key="2">
    <citation type="journal article" date="2010" name="Genome Res.">
        <title>Population genomic sequencing of Coccidioides fungi reveals recent hybridization and transposon control.</title>
        <authorList>
            <person name="Neafsey D.E."/>
            <person name="Barker B.M."/>
            <person name="Sharpton T.J."/>
            <person name="Stajich J.E."/>
            <person name="Park D.J."/>
            <person name="Whiston E."/>
            <person name="Hung C.-Y."/>
            <person name="McMahan C."/>
            <person name="White J."/>
            <person name="Sykes S."/>
            <person name="Heiman D."/>
            <person name="Young S."/>
            <person name="Zeng Q."/>
            <person name="Abouelleil A."/>
            <person name="Aftuck L."/>
            <person name="Bessette D."/>
            <person name="Brown A."/>
            <person name="FitzGerald M."/>
            <person name="Lui A."/>
            <person name="Macdonald J.P."/>
            <person name="Priest M."/>
            <person name="Orbach M.J."/>
            <person name="Galgiani J.N."/>
            <person name="Kirkland T.N."/>
            <person name="Cole G.T."/>
            <person name="Birren B.W."/>
            <person name="Henn M.R."/>
            <person name="Taylor J.W."/>
            <person name="Rounsley S.D."/>
        </authorList>
    </citation>
    <scope>GENOME REANNOTATION</scope>
    <source>
        <strain evidence="3">RS</strain>
    </source>
</reference>
<dbReference type="Proteomes" id="UP000001261">
    <property type="component" value="Unassembled WGS sequence"/>
</dbReference>
<dbReference type="InParanoid" id="A0A0D8JSR4"/>
<protein>
    <submittedName>
        <fullName evidence="2">Uncharacterized protein</fullName>
    </submittedName>
</protein>
<feature type="compositionally biased region" description="Polar residues" evidence="1">
    <location>
        <begin position="62"/>
        <end position="75"/>
    </location>
</feature>
<dbReference type="EMBL" id="GG704911">
    <property type="protein sequence ID" value="KJF60021.1"/>
    <property type="molecule type" value="Genomic_DNA"/>
</dbReference>
<keyword evidence="3" id="KW-1185">Reference proteome</keyword>